<evidence type="ECO:0000313" key="3">
    <source>
        <dbReference type="EMBL" id="KAF7472003.1"/>
    </source>
</evidence>
<dbReference type="GO" id="GO:0051460">
    <property type="term" value="P:negative regulation of corticotropin secretion"/>
    <property type="evidence" value="ECO:0007669"/>
    <property type="project" value="TreeGrafter"/>
</dbReference>
<dbReference type="PANTHER" id="PTHR10278:SF0">
    <property type="entry name" value="CORTICOTROPIN-RELEASING FACTOR-BINDING PROTEIN"/>
    <property type="match status" value="1"/>
</dbReference>
<evidence type="ECO:0000256" key="1">
    <source>
        <dbReference type="SAM" id="SignalP"/>
    </source>
</evidence>
<accession>A0A5E4B9D5</accession>
<dbReference type="InterPro" id="IPR008435">
    <property type="entry name" value="CRF-bd"/>
</dbReference>
<name>A0A5E4B9D5_MARMO</name>
<dbReference type="GO" id="GO:0051424">
    <property type="term" value="F:corticotropin-releasing hormone binding"/>
    <property type="evidence" value="ECO:0007669"/>
    <property type="project" value="InterPro"/>
</dbReference>
<protein>
    <recommendedName>
        <fullName evidence="2">Corticotropin-releasing factor binding protein N-terminal domain-containing protein</fullName>
    </recommendedName>
</protein>
<keyword evidence="5" id="KW-1185">Reference proteome</keyword>
<keyword evidence="1" id="KW-0732">Signal</keyword>
<feature type="domain" description="Corticotropin-releasing factor binding protein N-terminal" evidence="2">
    <location>
        <begin position="53"/>
        <end position="115"/>
    </location>
</feature>
<dbReference type="GO" id="GO:0009755">
    <property type="term" value="P:hormone-mediated signaling pathway"/>
    <property type="evidence" value="ECO:0007669"/>
    <property type="project" value="TreeGrafter"/>
</dbReference>
<proteinExistence type="predicted"/>
<reference evidence="4 5" key="1">
    <citation type="submission" date="2019-04" db="EMBL/GenBank/DDBJ databases">
        <authorList>
            <person name="Alioto T."/>
            <person name="Alioto T."/>
        </authorList>
    </citation>
    <scope>NUCLEOTIDE SEQUENCE [LARGE SCALE GENOMIC DNA]</scope>
</reference>
<dbReference type="Proteomes" id="UP000335636">
    <property type="component" value="Unassembled WGS sequence"/>
</dbReference>
<reference evidence="3" key="2">
    <citation type="submission" date="2020-08" db="EMBL/GenBank/DDBJ databases">
        <authorList>
            <person name="Shumante A."/>
            <person name="Zimin A.V."/>
            <person name="Puiu D."/>
            <person name="Salzberg S.L."/>
        </authorList>
    </citation>
    <scope>NUCLEOTIDE SEQUENCE</scope>
    <source>
        <strain evidence="3">WC2-LM</strain>
        <tissue evidence="3">Liver</tissue>
    </source>
</reference>
<feature type="chain" id="PRO_5036140227" description="Corticotropin-releasing factor binding protein N-terminal domain-containing protein" evidence="1">
    <location>
        <begin position="24"/>
        <end position="157"/>
    </location>
</feature>
<dbReference type="EMBL" id="WJEC01006661">
    <property type="protein sequence ID" value="KAF7472003.1"/>
    <property type="molecule type" value="Genomic_DNA"/>
</dbReference>
<dbReference type="GO" id="GO:0005615">
    <property type="term" value="C:extracellular space"/>
    <property type="evidence" value="ECO:0007669"/>
    <property type="project" value="TreeGrafter"/>
</dbReference>
<dbReference type="Pfam" id="PF05428">
    <property type="entry name" value="CRF-BP_N"/>
    <property type="match status" value="1"/>
</dbReference>
<dbReference type="InterPro" id="IPR056177">
    <property type="entry name" value="CRF-BP_N"/>
</dbReference>
<dbReference type="AlphaFoldDB" id="A0A5E4B9D5"/>
<dbReference type="Proteomes" id="UP000662637">
    <property type="component" value="Unassembled WGS sequence"/>
</dbReference>
<dbReference type="PANTHER" id="PTHR10278">
    <property type="entry name" value="CORTICOTROPIN-RELEASING FACTOR-BINDING PROTEIN"/>
    <property type="match status" value="1"/>
</dbReference>
<dbReference type="EMBL" id="CABDUW010000304">
    <property type="protein sequence ID" value="VTJ65332.1"/>
    <property type="molecule type" value="Genomic_DNA"/>
</dbReference>
<evidence type="ECO:0000313" key="4">
    <source>
        <dbReference type="EMBL" id="VTJ65332.1"/>
    </source>
</evidence>
<evidence type="ECO:0000259" key="2">
    <source>
        <dbReference type="Pfam" id="PF05428"/>
    </source>
</evidence>
<evidence type="ECO:0000313" key="5">
    <source>
        <dbReference type="Proteomes" id="UP000335636"/>
    </source>
</evidence>
<feature type="signal peptide" evidence="1">
    <location>
        <begin position="1"/>
        <end position="23"/>
    </location>
</feature>
<sequence length="157" mass="17786">MPPNFKLQCHFILIFLMALRGESRYLELQETAEYDPFLLFSANLKRDLAGEQPYHRALRCLDMLSLPGQFTFTADRPQLHCAAFFIAEPEEFINIHYDLVSIDCEGGDFLKGVTGGLERAGVLLPPWKADDTSQLDTLLVLERRARAPKLQELGSNS</sequence>
<organism evidence="4 5">
    <name type="scientific">Marmota monax</name>
    <name type="common">Woodchuck</name>
    <dbReference type="NCBI Taxonomy" id="9995"/>
    <lineage>
        <taxon>Eukaryota</taxon>
        <taxon>Metazoa</taxon>
        <taxon>Chordata</taxon>
        <taxon>Craniata</taxon>
        <taxon>Vertebrata</taxon>
        <taxon>Euteleostomi</taxon>
        <taxon>Mammalia</taxon>
        <taxon>Eutheria</taxon>
        <taxon>Euarchontoglires</taxon>
        <taxon>Glires</taxon>
        <taxon>Rodentia</taxon>
        <taxon>Sciuromorpha</taxon>
        <taxon>Sciuridae</taxon>
        <taxon>Xerinae</taxon>
        <taxon>Marmotini</taxon>
        <taxon>Marmota</taxon>
    </lineage>
</organism>
<gene>
    <name evidence="3" type="ORF">GHT09_017014</name>
    <name evidence="4" type="ORF">MONAX_5E037936</name>
</gene>